<proteinExistence type="predicted"/>
<evidence type="ECO:0000313" key="1">
    <source>
        <dbReference type="EMBL" id="ADI17778.1"/>
    </source>
</evidence>
<accession>E0XTN7</accession>
<organism evidence="1">
    <name type="scientific">uncultured nuHF1 cluster bacterium HF0130_31E21</name>
    <dbReference type="NCBI Taxonomy" id="710728"/>
    <lineage>
        <taxon>Bacteria</taxon>
        <taxon>environmental samples</taxon>
    </lineage>
</organism>
<name>E0XTN7_9BACT</name>
<reference evidence="1" key="1">
    <citation type="journal article" date="2011" name="Environ. Microbiol.">
        <title>Time-series analyses of Monterey Bay coastal microbial picoplankton using a 'genome proxy' microarray.</title>
        <authorList>
            <person name="Rich V.I."/>
            <person name="Pham V.D."/>
            <person name="Eppley J."/>
            <person name="Shi Y."/>
            <person name="DeLong E.F."/>
        </authorList>
    </citation>
    <scope>NUCLEOTIDE SEQUENCE</scope>
</reference>
<dbReference type="EMBL" id="GU474873">
    <property type="protein sequence ID" value="ADI17778.1"/>
    <property type="molecule type" value="Genomic_DNA"/>
</dbReference>
<sequence length="40" mass="4835">MILPIYRVTLLVLINWGDKLMHPAYTTKDRYLMTVTNFYE</sequence>
<dbReference type="AlphaFoldDB" id="E0XTN7"/>
<protein>
    <submittedName>
        <fullName evidence="1">Uncharacterized protein</fullName>
    </submittedName>
</protein>